<feature type="domain" description="DNA polymerase III delta N-terminal" evidence="9">
    <location>
        <begin position="24"/>
        <end position="138"/>
    </location>
</feature>
<dbReference type="InterPro" id="IPR008921">
    <property type="entry name" value="DNA_pol3_clamp-load_cplx_C"/>
</dbReference>
<dbReference type="InterPro" id="IPR027417">
    <property type="entry name" value="P-loop_NTPase"/>
</dbReference>
<proteinExistence type="inferred from homology"/>
<evidence type="ECO:0000256" key="3">
    <source>
        <dbReference type="ARBA" id="ARBA00022679"/>
    </source>
</evidence>
<dbReference type="AlphaFoldDB" id="A0A942I8W8"/>
<dbReference type="Gene3D" id="1.10.8.60">
    <property type="match status" value="1"/>
</dbReference>
<dbReference type="GO" id="GO:0003887">
    <property type="term" value="F:DNA-directed DNA polymerase activity"/>
    <property type="evidence" value="ECO:0007669"/>
    <property type="project" value="UniProtKB-KW"/>
</dbReference>
<sequence length="345" mass="36811">MAQLKAHEVDAWLARQSAGTSIVLVYGPDRGLVSERATKFAEKAGVDLNDPFSVARLDAADLDKMPGRLLDEANTIPMFSGKRLLWVRNAQAQKSLAEDMKALCAAPPADAVVVIEAGDLKKGTALRSVVEAARSAMALPCYADDARAMDGIIDDELRNAGLSIDQDARALLRRNLGGDRLASRGEVAKLALFAMGRGSIALEDVRALTGDASATSADEAVDAVLAGDLSAFDTAFTRQALGTSQAYTVLSGLQRQLLSLQVMRAAMESTGATAGSAVAAARPPVFFARRKLVEAALERWNSRTLAEFLDRVQQTVLETRRRPDLAIALAHETLTRIAIAAKRGR</sequence>
<evidence type="ECO:0000259" key="9">
    <source>
        <dbReference type="Pfam" id="PF06144"/>
    </source>
</evidence>
<keyword evidence="6" id="KW-0239">DNA-directed DNA polymerase</keyword>
<dbReference type="NCBIfam" id="TIGR01128">
    <property type="entry name" value="holA"/>
    <property type="match status" value="1"/>
</dbReference>
<dbReference type="Gene3D" id="1.20.272.10">
    <property type="match status" value="1"/>
</dbReference>
<name>A0A942I8W8_9HYPH</name>
<dbReference type="EMBL" id="JAGWCR010000007">
    <property type="protein sequence ID" value="MBS3649775.1"/>
    <property type="molecule type" value="Genomic_DNA"/>
</dbReference>
<dbReference type="GO" id="GO:0003677">
    <property type="term" value="F:DNA binding"/>
    <property type="evidence" value="ECO:0007669"/>
    <property type="project" value="InterPro"/>
</dbReference>
<organism evidence="10 11">
    <name type="scientific">Pseudaminobacter soli</name>
    <name type="common">ex Zhang et al. 2022</name>
    <dbReference type="NCBI Taxonomy" id="2831468"/>
    <lineage>
        <taxon>Bacteria</taxon>
        <taxon>Pseudomonadati</taxon>
        <taxon>Pseudomonadota</taxon>
        <taxon>Alphaproteobacteria</taxon>
        <taxon>Hyphomicrobiales</taxon>
        <taxon>Phyllobacteriaceae</taxon>
        <taxon>Pseudaminobacter</taxon>
    </lineage>
</organism>
<dbReference type="SUPFAM" id="SSF48019">
    <property type="entry name" value="post-AAA+ oligomerization domain-like"/>
    <property type="match status" value="1"/>
</dbReference>
<reference evidence="10" key="1">
    <citation type="submission" date="2021-04" db="EMBL/GenBank/DDBJ databases">
        <title>Pseudaminobacter soli sp. nov., isolated from paddy soil contaminated by heavy metals.</title>
        <authorList>
            <person name="Zhang K."/>
        </authorList>
    </citation>
    <scope>NUCLEOTIDE SEQUENCE</scope>
    <source>
        <strain evidence="10">19-2017</strain>
    </source>
</reference>
<evidence type="ECO:0000313" key="11">
    <source>
        <dbReference type="Proteomes" id="UP000680348"/>
    </source>
</evidence>
<dbReference type="RefSeq" id="WP_188255338.1">
    <property type="nucleotide sequence ID" value="NZ_JABVCF010000007.1"/>
</dbReference>
<keyword evidence="3 10" id="KW-0808">Transferase</keyword>
<dbReference type="PANTHER" id="PTHR34388">
    <property type="entry name" value="DNA POLYMERASE III SUBUNIT DELTA"/>
    <property type="match status" value="1"/>
</dbReference>
<comment type="catalytic activity">
    <reaction evidence="8">
        <text>DNA(n) + a 2'-deoxyribonucleoside 5'-triphosphate = DNA(n+1) + diphosphate</text>
        <dbReference type="Rhea" id="RHEA:22508"/>
        <dbReference type="Rhea" id="RHEA-COMP:17339"/>
        <dbReference type="Rhea" id="RHEA-COMP:17340"/>
        <dbReference type="ChEBI" id="CHEBI:33019"/>
        <dbReference type="ChEBI" id="CHEBI:61560"/>
        <dbReference type="ChEBI" id="CHEBI:173112"/>
        <dbReference type="EC" id="2.7.7.7"/>
    </reaction>
</comment>
<evidence type="ECO:0000256" key="1">
    <source>
        <dbReference type="ARBA" id="ARBA00012417"/>
    </source>
</evidence>
<evidence type="ECO:0000256" key="8">
    <source>
        <dbReference type="ARBA" id="ARBA00049244"/>
    </source>
</evidence>
<protein>
    <recommendedName>
        <fullName evidence="2">DNA polymerase III subunit delta</fullName>
        <ecNumber evidence="1">2.7.7.7</ecNumber>
    </recommendedName>
</protein>
<dbReference type="Proteomes" id="UP000680348">
    <property type="component" value="Unassembled WGS sequence"/>
</dbReference>
<evidence type="ECO:0000256" key="2">
    <source>
        <dbReference type="ARBA" id="ARBA00017703"/>
    </source>
</evidence>
<dbReference type="SUPFAM" id="SSF52540">
    <property type="entry name" value="P-loop containing nucleoside triphosphate hydrolases"/>
    <property type="match status" value="1"/>
</dbReference>
<keyword evidence="5" id="KW-0235">DNA replication</keyword>
<dbReference type="InterPro" id="IPR005790">
    <property type="entry name" value="DNA_polIII_delta"/>
</dbReference>
<evidence type="ECO:0000313" key="10">
    <source>
        <dbReference type="EMBL" id="MBS3649775.1"/>
    </source>
</evidence>
<dbReference type="Pfam" id="PF06144">
    <property type="entry name" value="DNA_pol3_delta"/>
    <property type="match status" value="1"/>
</dbReference>
<dbReference type="Gene3D" id="3.40.50.300">
    <property type="entry name" value="P-loop containing nucleotide triphosphate hydrolases"/>
    <property type="match status" value="1"/>
</dbReference>
<evidence type="ECO:0000256" key="6">
    <source>
        <dbReference type="ARBA" id="ARBA00022932"/>
    </source>
</evidence>
<comment type="caution">
    <text evidence="10">The sequence shown here is derived from an EMBL/GenBank/DDBJ whole genome shotgun (WGS) entry which is preliminary data.</text>
</comment>
<comment type="similarity">
    <text evidence="7">Belongs to the DNA polymerase HolA subunit family.</text>
</comment>
<dbReference type="GO" id="GO:0009360">
    <property type="term" value="C:DNA polymerase III complex"/>
    <property type="evidence" value="ECO:0007669"/>
    <property type="project" value="InterPro"/>
</dbReference>
<keyword evidence="4 10" id="KW-0548">Nucleotidyltransferase</keyword>
<accession>A0A942I8W8</accession>
<evidence type="ECO:0000256" key="5">
    <source>
        <dbReference type="ARBA" id="ARBA00022705"/>
    </source>
</evidence>
<keyword evidence="11" id="KW-1185">Reference proteome</keyword>
<evidence type="ECO:0000256" key="7">
    <source>
        <dbReference type="ARBA" id="ARBA00034754"/>
    </source>
</evidence>
<evidence type="ECO:0000256" key="4">
    <source>
        <dbReference type="ARBA" id="ARBA00022695"/>
    </source>
</evidence>
<dbReference type="GO" id="GO:0006261">
    <property type="term" value="P:DNA-templated DNA replication"/>
    <property type="evidence" value="ECO:0007669"/>
    <property type="project" value="TreeGrafter"/>
</dbReference>
<dbReference type="EC" id="2.7.7.7" evidence="1"/>
<dbReference type="PANTHER" id="PTHR34388:SF1">
    <property type="entry name" value="DNA POLYMERASE III SUBUNIT DELTA"/>
    <property type="match status" value="1"/>
</dbReference>
<dbReference type="InterPro" id="IPR010372">
    <property type="entry name" value="DNA_pol3_delta_N"/>
</dbReference>
<gene>
    <name evidence="10" type="ORF">KEU06_14275</name>
</gene>